<organism evidence="2 3">
    <name type="scientific">Streptomyces atrovirens</name>
    <dbReference type="NCBI Taxonomy" id="285556"/>
    <lineage>
        <taxon>Bacteria</taxon>
        <taxon>Bacillati</taxon>
        <taxon>Actinomycetota</taxon>
        <taxon>Actinomycetes</taxon>
        <taxon>Kitasatosporales</taxon>
        <taxon>Streptomycetaceae</taxon>
        <taxon>Streptomyces</taxon>
    </lineage>
</organism>
<name>A0ABW0DUM2_9ACTN</name>
<sequence>MSIGRLPDHEQHILDEIERALSRDRRLARRLRTLRVRRGPDVTRLLARITSCRPRGRTVAFLLAVSVALLVTGVVTSAPWAIWAFAAVWPPTLFAVFRLLCRWSGG</sequence>
<feature type="transmembrane region" description="Helical" evidence="1">
    <location>
        <begin position="81"/>
        <end position="101"/>
    </location>
</feature>
<proteinExistence type="predicted"/>
<feature type="transmembrane region" description="Helical" evidence="1">
    <location>
        <begin position="58"/>
        <end position="75"/>
    </location>
</feature>
<keyword evidence="3" id="KW-1185">Reference proteome</keyword>
<dbReference type="Proteomes" id="UP001596035">
    <property type="component" value="Unassembled WGS sequence"/>
</dbReference>
<keyword evidence="1" id="KW-0812">Transmembrane</keyword>
<evidence type="ECO:0000256" key="1">
    <source>
        <dbReference type="SAM" id="Phobius"/>
    </source>
</evidence>
<protein>
    <submittedName>
        <fullName evidence="2">DUF3040 domain-containing protein</fullName>
    </submittedName>
</protein>
<dbReference type="EMBL" id="JBHSKN010000014">
    <property type="protein sequence ID" value="MFC5241284.1"/>
    <property type="molecule type" value="Genomic_DNA"/>
</dbReference>
<dbReference type="InterPro" id="IPR021401">
    <property type="entry name" value="DUF3040"/>
</dbReference>
<dbReference type="RefSeq" id="WP_344556289.1">
    <property type="nucleotide sequence ID" value="NZ_BAAATG010000006.1"/>
</dbReference>
<gene>
    <name evidence="2" type="ORF">ACFPWV_15385</name>
</gene>
<keyword evidence="1" id="KW-1133">Transmembrane helix</keyword>
<accession>A0ABW0DUM2</accession>
<evidence type="ECO:0000313" key="2">
    <source>
        <dbReference type="EMBL" id="MFC5241284.1"/>
    </source>
</evidence>
<reference evidence="3" key="1">
    <citation type="journal article" date="2019" name="Int. J. Syst. Evol. Microbiol.">
        <title>The Global Catalogue of Microorganisms (GCM) 10K type strain sequencing project: providing services to taxonomists for standard genome sequencing and annotation.</title>
        <authorList>
            <consortium name="The Broad Institute Genomics Platform"/>
            <consortium name="The Broad Institute Genome Sequencing Center for Infectious Disease"/>
            <person name="Wu L."/>
            <person name="Ma J."/>
        </authorList>
    </citation>
    <scope>NUCLEOTIDE SEQUENCE [LARGE SCALE GENOMIC DNA]</scope>
    <source>
        <strain evidence="3">CGMCC 4.7131</strain>
    </source>
</reference>
<keyword evidence="1" id="KW-0472">Membrane</keyword>
<dbReference type="Pfam" id="PF11239">
    <property type="entry name" value="DUF3040"/>
    <property type="match status" value="1"/>
</dbReference>
<evidence type="ECO:0000313" key="3">
    <source>
        <dbReference type="Proteomes" id="UP001596035"/>
    </source>
</evidence>
<comment type="caution">
    <text evidence="2">The sequence shown here is derived from an EMBL/GenBank/DDBJ whole genome shotgun (WGS) entry which is preliminary data.</text>
</comment>